<name>A0A4P9XQB3_9FUNG</name>
<dbReference type="GO" id="GO:0005886">
    <property type="term" value="C:plasma membrane"/>
    <property type="evidence" value="ECO:0007669"/>
    <property type="project" value="TreeGrafter"/>
</dbReference>
<dbReference type="SUPFAM" id="SSF81296">
    <property type="entry name" value="E set domains"/>
    <property type="match status" value="1"/>
</dbReference>
<dbReference type="Pfam" id="PF02752">
    <property type="entry name" value="Arrestin_C"/>
    <property type="match status" value="1"/>
</dbReference>
<feature type="domain" description="Arrestin C-terminal-like" evidence="2">
    <location>
        <begin position="171"/>
        <end position="286"/>
    </location>
</feature>
<feature type="domain" description="Arrestin-like N-terminal" evidence="1">
    <location>
        <begin position="31"/>
        <end position="140"/>
    </location>
</feature>
<evidence type="ECO:0000313" key="4">
    <source>
        <dbReference type="Proteomes" id="UP000271241"/>
    </source>
</evidence>
<evidence type="ECO:0000259" key="2">
    <source>
        <dbReference type="Pfam" id="PF02752"/>
    </source>
</evidence>
<evidence type="ECO:0000313" key="3">
    <source>
        <dbReference type="EMBL" id="RKP08217.1"/>
    </source>
</evidence>
<dbReference type="InterPro" id="IPR011022">
    <property type="entry name" value="Arrestin_C-like"/>
</dbReference>
<dbReference type="GO" id="GO:0031625">
    <property type="term" value="F:ubiquitin protein ligase binding"/>
    <property type="evidence" value="ECO:0007669"/>
    <property type="project" value="TreeGrafter"/>
</dbReference>
<accession>A0A4P9XQB3</accession>
<protein>
    <recommendedName>
        <fullName evidence="5">Arrestin-like N-terminal domain-containing protein</fullName>
    </recommendedName>
</protein>
<dbReference type="GO" id="GO:0030674">
    <property type="term" value="F:protein-macromolecule adaptor activity"/>
    <property type="evidence" value="ECO:0007669"/>
    <property type="project" value="TreeGrafter"/>
</dbReference>
<dbReference type="EMBL" id="KZ992625">
    <property type="protein sequence ID" value="RKP08217.1"/>
    <property type="molecule type" value="Genomic_DNA"/>
</dbReference>
<gene>
    <name evidence="3" type="ORF">THASP1DRAFT_15954</name>
</gene>
<dbReference type="STRING" id="78915.A0A4P9XQB3"/>
<evidence type="ECO:0008006" key="5">
    <source>
        <dbReference type="Google" id="ProtNLM"/>
    </source>
</evidence>
<dbReference type="AlphaFoldDB" id="A0A4P9XQB3"/>
<dbReference type="InterPro" id="IPR014756">
    <property type="entry name" value="Ig_E-set"/>
</dbReference>
<dbReference type="GO" id="GO:0070086">
    <property type="term" value="P:ubiquitin-dependent endocytosis"/>
    <property type="evidence" value="ECO:0007669"/>
    <property type="project" value="TreeGrafter"/>
</dbReference>
<dbReference type="InterPro" id="IPR014752">
    <property type="entry name" value="Arrestin-like_C"/>
</dbReference>
<evidence type="ECO:0000259" key="1">
    <source>
        <dbReference type="Pfam" id="PF00339"/>
    </source>
</evidence>
<dbReference type="Proteomes" id="UP000271241">
    <property type="component" value="Unassembled WGS sequence"/>
</dbReference>
<dbReference type="OrthoDB" id="2333384at2759"/>
<keyword evidence="4" id="KW-1185">Reference proteome</keyword>
<dbReference type="PANTHER" id="PTHR11188">
    <property type="entry name" value="ARRESTIN DOMAIN CONTAINING PROTEIN"/>
    <property type="match status" value="1"/>
</dbReference>
<feature type="non-terminal residue" evidence="3">
    <location>
        <position position="286"/>
    </location>
</feature>
<proteinExistence type="predicted"/>
<reference evidence="4" key="1">
    <citation type="journal article" date="2018" name="Nat. Microbiol.">
        <title>Leveraging single-cell genomics to expand the fungal tree of life.</title>
        <authorList>
            <person name="Ahrendt S.R."/>
            <person name="Quandt C.A."/>
            <person name="Ciobanu D."/>
            <person name="Clum A."/>
            <person name="Salamov A."/>
            <person name="Andreopoulos B."/>
            <person name="Cheng J.F."/>
            <person name="Woyke T."/>
            <person name="Pelin A."/>
            <person name="Henrissat B."/>
            <person name="Reynolds N.K."/>
            <person name="Benny G.L."/>
            <person name="Smith M.E."/>
            <person name="James T.Y."/>
            <person name="Grigoriev I.V."/>
        </authorList>
    </citation>
    <scope>NUCLEOTIDE SEQUENCE [LARGE SCALE GENOMIC DNA]</scope>
    <source>
        <strain evidence="4">RSA 1356</strain>
    </source>
</reference>
<sequence length="286" mass="33167">MYFLPSSRVNVSIELQEGAAVLRGSPSESVGTVLRGVVVVTIAESARIRSIHARFRGRMRVWWSEGAEPHQIFREEKRTLVDRTWVFLPQGKHAHVMEKGVYRYPFEEMLRGDLPETIYVEYGSVEYRIKATVERPGLHYNCTTDHEVHVERHPYSAAPEWLEGTQVSDTWEGRVAYTLSIPTVAYGCDDVVPVHLDWQPEHESTQVRGVICTLVEHVEYKPVGGMTRRDQRCVAQHAEKFSDGEAGGTWKRTFFFRLPHSDHRRPTQRVQCDCRTEWIRVKHRLR</sequence>
<dbReference type="Gene3D" id="2.60.40.640">
    <property type="match status" value="1"/>
</dbReference>
<dbReference type="InterPro" id="IPR050357">
    <property type="entry name" value="Arrestin_domain-protein"/>
</dbReference>
<dbReference type="PANTHER" id="PTHR11188:SF17">
    <property type="entry name" value="FI21816P1"/>
    <property type="match status" value="1"/>
</dbReference>
<organism evidence="3 4">
    <name type="scientific">Thamnocephalis sphaerospora</name>
    <dbReference type="NCBI Taxonomy" id="78915"/>
    <lineage>
        <taxon>Eukaryota</taxon>
        <taxon>Fungi</taxon>
        <taxon>Fungi incertae sedis</taxon>
        <taxon>Zoopagomycota</taxon>
        <taxon>Zoopagomycotina</taxon>
        <taxon>Zoopagomycetes</taxon>
        <taxon>Zoopagales</taxon>
        <taxon>Sigmoideomycetaceae</taxon>
        <taxon>Thamnocephalis</taxon>
    </lineage>
</organism>
<dbReference type="GO" id="GO:0005829">
    <property type="term" value="C:cytosol"/>
    <property type="evidence" value="ECO:0007669"/>
    <property type="project" value="TreeGrafter"/>
</dbReference>
<dbReference type="InterPro" id="IPR011021">
    <property type="entry name" value="Arrestin-like_N"/>
</dbReference>
<dbReference type="Pfam" id="PF00339">
    <property type="entry name" value="Arrestin_N"/>
    <property type="match status" value="1"/>
</dbReference>